<sequence length="314" mass="36960">MELREVKRDAKGRFSKTDITGQVKLNTQGVQMRVVKYINSNKMYVSFDKYNEIKKVSKSAFDKGLVKCEGYFLEQQKSKIGERKINSSGQEMIITKYNGCNDVDVLFPKYNEEVKGVQYTHFKEGVLKSVFAPNVYGVGFLGTREKIDSRIWKTWSGMLERCYTNKYKRYIDCEVCKEWHNYSNFAKWYKENYYTIEDEIVELDKDVLRGSKKLYSPKTCVFIPRKINTFIATNTSRKTNGLPTGVYKRGNKIISIANFGDKRIERRFDNIIEASKWYIDKKTEYYNKIVDSYLGIIPNSIYKILKEYKIKQIK</sequence>
<comment type="caution">
    <text evidence="1">The sequence shown here is derived from an EMBL/GenBank/DDBJ whole genome shotgun (WGS) entry which is preliminary data.</text>
</comment>
<proteinExistence type="predicted"/>
<dbReference type="RefSeq" id="WP_278468469.1">
    <property type="nucleotide sequence ID" value="NZ_JAGZMU010000008.1"/>
</dbReference>
<evidence type="ECO:0000313" key="2">
    <source>
        <dbReference type="Proteomes" id="UP000778864"/>
    </source>
</evidence>
<gene>
    <name evidence="1" type="ORF">KHZ90_09675</name>
</gene>
<evidence type="ECO:0000313" key="1">
    <source>
        <dbReference type="EMBL" id="MBS4894024.1"/>
    </source>
</evidence>
<dbReference type="Proteomes" id="UP000778864">
    <property type="component" value="Unassembled WGS sequence"/>
</dbReference>
<reference evidence="1" key="1">
    <citation type="submission" date="2021-02" db="EMBL/GenBank/DDBJ databases">
        <title>Infant gut strain persistence is associated with maternal origin, phylogeny, and functional potential including surface adhesion and iron acquisition.</title>
        <authorList>
            <person name="Lou Y.C."/>
        </authorList>
    </citation>
    <scope>NUCLEOTIDE SEQUENCE</scope>
    <source>
        <strain evidence="1">L3_108_031G1_dasL3_108_031G1_concoct_20</strain>
    </source>
</reference>
<protein>
    <submittedName>
        <fullName evidence="1">Uncharacterized protein</fullName>
    </submittedName>
</protein>
<dbReference type="EMBL" id="JAGZMU010000008">
    <property type="protein sequence ID" value="MBS4894024.1"/>
    <property type="molecule type" value="Genomic_DNA"/>
</dbReference>
<dbReference type="AlphaFoldDB" id="A0A943A4E7"/>
<name>A0A943A4E7_VEIPA</name>
<organism evidence="1 2">
    <name type="scientific">Veillonella parvula</name>
    <name type="common">Staphylococcus parvulus</name>
    <dbReference type="NCBI Taxonomy" id="29466"/>
    <lineage>
        <taxon>Bacteria</taxon>
        <taxon>Bacillati</taxon>
        <taxon>Bacillota</taxon>
        <taxon>Negativicutes</taxon>
        <taxon>Veillonellales</taxon>
        <taxon>Veillonellaceae</taxon>
        <taxon>Veillonella</taxon>
    </lineage>
</organism>
<accession>A0A943A4E7</accession>